<dbReference type="InterPro" id="IPR036170">
    <property type="entry name" value="YezG-like_sf"/>
</dbReference>
<dbReference type="Proteomes" id="UP000239471">
    <property type="component" value="Unassembled WGS sequence"/>
</dbReference>
<name>A0A2T0BDS3_9CLOT</name>
<evidence type="ECO:0000313" key="1">
    <source>
        <dbReference type="EMBL" id="PRR82003.1"/>
    </source>
</evidence>
<dbReference type="Gene3D" id="3.30.500.20">
    <property type="entry name" value="BH3703-like domains"/>
    <property type="match status" value="1"/>
</dbReference>
<protein>
    <submittedName>
        <fullName evidence="1">Putative antitoxin YezG</fullName>
    </submittedName>
</protein>
<sequence>MNENNYKLIINELIKVIPDGWGDIIFYGEFGEGSYSFEYYVKFEDEEFIQCFKLKDISKTDIMSAFDKINTILKLERVVLSDEKRWTNCTLLVNKSGKFKMDYDYTDLTEKAYAYQSVWKFKYLNITPSSNNKKAKEAVDEYLKINK</sequence>
<proteinExistence type="predicted"/>
<dbReference type="AlphaFoldDB" id="A0A2T0BDS3"/>
<keyword evidence="2" id="KW-1185">Reference proteome</keyword>
<dbReference type="OrthoDB" id="1821787at2"/>
<dbReference type="Pfam" id="PF04634">
    <property type="entry name" value="YezG-like"/>
    <property type="match status" value="1"/>
</dbReference>
<dbReference type="EMBL" id="PVXQ01000021">
    <property type="protein sequence ID" value="PRR82003.1"/>
    <property type="molecule type" value="Genomic_DNA"/>
</dbReference>
<organism evidence="1 2">
    <name type="scientific">Clostridium vincentii</name>
    <dbReference type="NCBI Taxonomy" id="52704"/>
    <lineage>
        <taxon>Bacteria</taxon>
        <taxon>Bacillati</taxon>
        <taxon>Bacillota</taxon>
        <taxon>Clostridia</taxon>
        <taxon>Eubacteriales</taxon>
        <taxon>Clostridiaceae</taxon>
        <taxon>Clostridium</taxon>
    </lineage>
</organism>
<dbReference type="RefSeq" id="WP_106060032.1">
    <property type="nucleotide sequence ID" value="NZ_PVXQ01000021.1"/>
</dbReference>
<comment type="caution">
    <text evidence="1">The sequence shown here is derived from an EMBL/GenBank/DDBJ whole genome shotgun (WGS) entry which is preliminary data.</text>
</comment>
<reference evidence="1 2" key="1">
    <citation type="submission" date="2018-03" db="EMBL/GenBank/DDBJ databases">
        <title>Genome sequence of Clostridium vincentii DSM 10228.</title>
        <authorList>
            <person name="Poehlein A."/>
            <person name="Daniel R."/>
        </authorList>
    </citation>
    <scope>NUCLEOTIDE SEQUENCE [LARGE SCALE GENOMIC DNA]</scope>
    <source>
        <strain evidence="1 2">DSM 10228</strain>
    </source>
</reference>
<evidence type="ECO:0000313" key="2">
    <source>
        <dbReference type="Proteomes" id="UP000239471"/>
    </source>
</evidence>
<dbReference type="InterPro" id="IPR006728">
    <property type="entry name" value="YezG-like"/>
</dbReference>
<dbReference type="SUPFAM" id="SSF160424">
    <property type="entry name" value="BH3703-like"/>
    <property type="match status" value="1"/>
</dbReference>
<accession>A0A2T0BDS3</accession>
<gene>
    <name evidence="1" type="primary">yezG</name>
    <name evidence="1" type="ORF">CLVI_20680</name>
</gene>